<dbReference type="Gene3D" id="1.10.390.10">
    <property type="entry name" value="Neutral Protease Domain 2"/>
    <property type="match status" value="1"/>
</dbReference>
<keyword evidence="1" id="KW-0732">Signal</keyword>
<feature type="domain" description="Peptidase M1 membrane alanine aminopeptidase" evidence="2">
    <location>
        <begin position="415"/>
        <end position="554"/>
    </location>
</feature>
<dbReference type="InterPro" id="IPR014782">
    <property type="entry name" value="Peptidase_M1_dom"/>
</dbReference>
<evidence type="ECO:0000313" key="4">
    <source>
        <dbReference type="Proteomes" id="UP000679126"/>
    </source>
</evidence>
<protein>
    <submittedName>
        <fullName evidence="3">M1 family metallopeptidase</fullName>
    </submittedName>
</protein>
<dbReference type="PANTHER" id="PTHR11533:SF174">
    <property type="entry name" value="PUROMYCIN-SENSITIVE AMINOPEPTIDASE-RELATED"/>
    <property type="match status" value="1"/>
</dbReference>
<feature type="signal peptide" evidence="1">
    <location>
        <begin position="1"/>
        <end position="20"/>
    </location>
</feature>
<gene>
    <name evidence="3" type="ORF">J7I43_18240</name>
</gene>
<reference evidence="4" key="1">
    <citation type="submission" date="2021-03" db="EMBL/GenBank/DDBJ databases">
        <title>Assistant Professor.</title>
        <authorList>
            <person name="Huq M.A."/>
        </authorList>
    </citation>
    <scope>NUCLEOTIDE SEQUENCE [LARGE SCALE GENOMIC DNA]</scope>
    <source>
        <strain evidence="4">MAH-28</strain>
    </source>
</reference>
<evidence type="ECO:0000259" key="2">
    <source>
        <dbReference type="Pfam" id="PF01433"/>
    </source>
</evidence>
<organism evidence="3 4">
    <name type="scientific">Chitinophaga chungangae</name>
    <dbReference type="NCBI Taxonomy" id="2821488"/>
    <lineage>
        <taxon>Bacteria</taxon>
        <taxon>Pseudomonadati</taxon>
        <taxon>Bacteroidota</taxon>
        <taxon>Chitinophagia</taxon>
        <taxon>Chitinophagales</taxon>
        <taxon>Chitinophagaceae</taxon>
        <taxon>Chitinophaga</taxon>
    </lineage>
</organism>
<sequence length="638" mass="73487">MLSRITAVLFLLTTFLPAHSQTSANFEGIYQFNPEVPRLFMIKADSGSLWLHRGASNEHRLRLAPVSGNRYRVDMPSPEVFINFQTGAGNEAAMLVEQGGGKFECFRIRATTDMPQAGRLGNRQNGFTRADTLRGKLSPERSCYDVNYYHLTVDIDPGKRFLSGSTLIRFNAMAPFNRLQVDLYEQMAIDRIVYKGKPLAYTREFNAVFVTFPKTFAAGEQDEFEVFYHGHPQEPDLNASMHGGFLWRMDDNRKPFIQVACQGSGASLWWPNKDHLSDEPDSMRITVTVPEGLQNISNGRLQRKETLPDKRNLTEWLVSYPINNYNVTVNIGDYQHLSDTLGALTLDYYYLPNHRDSALKLFKETKPMLRFMQEHFGPYPFQRDGFRLIETPHPMEHQSIVAMGGLGGGHEGMRRLMWHESAHEWWGNNVSVKDLADFWLHEGFASYTEMLGVQLYKGEKEGLKTLKDDKPANREPVIGERDVNHIHYSLWDVYGKGARIVMMLRAILNNDEQFFSLLQGIQQEFRFKTVTTNDITGYIIRRTGLDLQSFFDQYLLSTKVPELELMFRQEGADLELRYKWNNVTDNFRMPVRANITGERPLFLDATGEWKTLRLKSRTAKDFIVDTDHFYVTVKKTGD</sequence>
<dbReference type="SUPFAM" id="SSF55486">
    <property type="entry name" value="Metalloproteases ('zincins'), catalytic domain"/>
    <property type="match status" value="1"/>
</dbReference>
<dbReference type="Gene3D" id="2.60.40.1730">
    <property type="entry name" value="tricorn interacting facor f3 domain"/>
    <property type="match status" value="1"/>
</dbReference>
<dbReference type="EMBL" id="JAGHKP010000003">
    <property type="protein sequence ID" value="MBO9154172.1"/>
    <property type="molecule type" value="Genomic_DNA"/>
</dbReference>
<dbReference type="Proteomes" id="UP000679126">
    <property type="component" value="Unassembled WGS sequence"/>
</dbReference>
<dbReference type="Pfam" id="PF01433">
    <property type="entry name" value="Peptidase_M1"/>
    <property type="match status" value="1"/>
</dbReference>
<evidence type="ECO:0000256" key="1">
    <source>
        <dbReference type="SAM" id="SignalP"/>
    </source>
</evidence>
<dbReference type="CDD" id="cd09603">
    <property type="entry name" value="M1_APN_like"/>
    <property type="match status" value="1"/>
</dbReference>
<dbReference type="InterPro" id="IPR042097">
    <property type="entry name" value="Aminopeptidase_N-like_N_sf"/>
</dbReference>
<feature type="chain" id="PRO_5045486372" evidence="1">
    <location>
        <begin position="21"/>
        <end position="638"/>
    </location>
</feature>
<dbReference type="InterPro" id="IPR050344">
    <property type="entry name" value="Peptidase_M1_aminopeptidases"/>
</dbReference>
<proteinExistence type="predicted"/>
<dbReference type="PANTHER" id="PTHR11533">
    <property type="entry name" value="PROTEASE M1 ZINC METALLOPROTEASE"/>
    <property type="match status" value="1"/>
</dbReference>
<name>A0ABS3YHK5_9BACT</name>
<dbReference type="RefSeq" id="WP_209147291.1">
    <property type="nucleotide sequence ID" value="NZ_JAGHKP010000003.1"/>
</dbReference>
<dbReference type="InterPro" id="IPR027268">
    <property type="entry name" value="Peptidase_M4/M1_CTD_sf"/>
</dbReference>
<evidence type="ECO:0000313" key="3">
    <source>
        <dbReference type="EMBL" id="MBO9154172.1"/>
    </source>
</evidence>
<dbReference type="SUPFAM" id="SSF63737">
    <property type="entry name" value="Leukotriene A4 hydrolase N-terminal domain"/>
    <property type="match status" value="1"/>
</dbReference>
<comment type="caution">
    <text evidence="3">The sequence shown here is derived from an EMBL/GenBank/DDBJ whole genome shotgun (WGS) entry which is preliminary data.</text>
</comment>
<accession>A0ABS3YHK5</accession>
<keyword evidence="4" id="KW-1185">Reference proteome</keyword>